<dbReference type="InterPro" id="IPR019351">
    <property type="entry name" value="DUF2039"/>
</dbReference>
<protein>
    <submittedName>
        <fullName evidence="2">Uncharacterized protein</fullName>
    </submittedName>
</protein>
<name>A0ABD0YS39_9HEMI</name>
<evidence type="ECO:0000256" key="1">
    <source>
        <dbReference type="SAM" id="MobiDB-lite"/>
    </source>
</evidence>
<dbReference type="AlphaFoldDB" id="A0ABD0YS39"/>
<reference evidence="2 3" key="1">
    <citation type="submission" date="2024-07" db="EMBL/GenBank/DDBJ databases">
        <title>Chromosome-level genome assembly of the water stick insect Ranatra chinensis (Heteroptera: Nepidae).</title>
        <authorList>
            <person name="Liu X."/>
        </authorList>
    </citation>
    <scope>NUCLEOTIDE SEQUENCE [LARGE SCALE GENOMIC DNA]</scope>
    <source>
        <strain evidence="2">Cailab_2021Rc</strain>
        <tissue evidence="2">Muscle</tissue>
    </source>
</reference>
<keyword evidence="3" id="KW-1185">Reference proteome</keyword>
<organism evidence="2 3">
    <name type="scientific">Ranatra chinensis</name>
    <dbReference type="NCBI Taxonomy" id="642074"/>
    <lineage>
        <taxon>Eukaryota</taxon>
        <taxon>Metazoa</taxon>
        <taxon>Ecdysozoa</taxon>
        <taxon>Arthropoda</taxon>
        <taxon>Hexapoda</taxon>
        <taxon>Insecta</taxon>
        <taxon>Pterygota</taxon>
        <taxon>Neoptera</taxon>
        <taxon>Paraneoptera</taxon>
        <taxon>Hemiptera</taxon>
        <taxon>Heteroptera</taxon>
        <taxon>Panheteroptera</taxon>
        <taxon>Nepomorpha</taxon>
        <taxon>Nepidae</taxon>
        <taxon>Ranatrinae</taxon>
        <taxon>Ranatra</taxon>
    </lineage>
</organism>
<comment type="caution">
    <text evidence="2">The sequence shown here is derived from an EMBL/GenBank/DDBJ whole genome shotgun (WGS) entry which is preliminary data.</text>
</comment>
<evidence type="ECO:0000313" key="3">
    <source>
        <dbReference type="Proteomes" id="UP001558652"/>
    </source>
</evidence>
<dbReference type="PANTHER" id="PTHR22876">
    <property type="entry name" value="ZGC:101016"/>
    <property type="match status" value="1"/>
</dbReference>
<proteinExistence type="predicted"/>
<sequence>MSCQRGNLNRTRPQKHKNSTAFKNDLHDKSDRTQFINNLNITDVCEKCKAILDWKIKYKKYKVAKKPKTCLKCHQKTVKMSYRVICAACAINLKVCPKCGKSELEVKMALAHQQNNPIQDCNSGKYYKKWPL</sequence>
<feature type="compositionally biased region" description="Polar residues" evidence="1">
    <location>
        <begin position="1"/>
        <end position="11"/>
    </location>
</feature>
<gene>
    <name evidence="2" type="ORF">AAG570_008829</name>
</gene>
<dbReference type="Proteomes" id="UP001558652">
    <property type="component" value="Unassembled WGS sequence"/>
</dbReference>
<evidence type="ECO:0000313" key="2">
    <source>
        <dbReference type="EMBL" id="KAL1138767.1"/>
    </source>
</evidence>
<dbReference type="EMBL" id="JBFDAA010000003">
    <property type="protein sequence ID" value="KAL1138767.1"/>
    <property type="molecule type" value="Genomic_DNA"/>
</dbReference>
<dbReference type="Pfam" id="PF10217">
    <property type="entry name" value="DUF2039"/>
    <property type="match status" value="1"/>
</dbReference>
<accession>A0ABD0YS39</accession>
<dbReference type="PANTHER" id="PTHR22876:SF5">
    <property type="entry name" value="CHROMOSOME 9 OPEN READING FRAME 85"/>
    <property type="match status" value="1"/>
</dbReference>
<feature type="region of interest" description="Disordered" evidence="1">
    <location>
        <begin position="1"/>
        <end position="24"/>
    </location>
</feature>